<reference evidence="1 2" key="1">
    <citation type="journal article" date="2009" name="PLoS ONE">
        <title>Complete genome sequence of the aerobic CO-oxidizing thermophile Thermomicrobium roseum.</title>
        <authorList>
            <person name="Wu D."/>
            <person name="Raymond J."/>
            <person name="Wu M."/>
            <person name="Chatterji S."/>
            <person name="Ren Q."/>
            <person name="Graham J.E."/>
            <person name="Bryant D.A."/>
            <person name="Robb F."/>
            <person name="Colman A."/>
            <person name="Tallon L.J."/>
            <person name="Badger J.H."/>
            <person name="Madupu R."/>
            <person name="Ward N.L."/>
            <person name="Eisen J.A."/>
        </authorList>
    </citation>
    <scope>NUCLEOTIDE SEQUENCE [LARGE SCALE GENOMIC DNA]</scope>
    <source>
        <strain evidence="2">ATCC 27502 / DSM 5159 / P-2</strain>
        <plasmid evidence="1">unnamed</plasmid>
    </source>
</reference>
<dbReference type="EMBL" id="CP001276">
    <property type="protein sequence ID" value="ACM07104.1"/>
    <property type="molecule type" value="Genomic_DNA"/>
</dbReference>
<gene>
    <name evidence="1" type="ordered locus">trd_A0583</name>
</gene>
<geneLocation type="plasmid" evidence="2">
    <name>Tros</name>
</geneLocation>
<dbReference type="Proteomes" id="UP000000447">
    <property type="component" value="Plasmid unnamed"/>
</dbReference>
<keyword evidence="2" id="KW-1185">Reference proteome</keyword>
<evidence type="ECO:0000313" key="1">
    <source>
        <dbReference type="EMBL" id="ACM07104.1"/>
    </source>
</evidence>
<dbReference type="AlphaFoldDB" id="B9L469"/>
<proteinExistence type="predicted"/>
<dbReference type="HOGENOM" id="CLU_2036958_0_0_0"/>
<name>B9L469_THERP</name>
<dbReference type="RefSeq" id="WP_012643091.1">
    <property type="nucleotide sequence ID" value="NC_011961.1"/>
</dbReference>
<accession>B9L469</accession>
<organism evidence="1 2">
    <name type="scientific">Thermomicrobium roseum (strain ATCC 27502 / DSM 5159 / P-2)</name>
    <dbReference type="NCBI Taxonomy" id="309801"/>
    <lineage>
        <taxon>Bacteria</taxon>
        <taxon>Pseudomonadati</taxon>
        <taxon>Thermomicrobiota</taxon>
        <taxon>Thermomicrobia</taxon>
        <taxon>Thermomicrobiales</taxon>
        <taxon>Thermomicrobiaceae</taxon>
        <taxon>Thermomicrobium</taxon>
    </lineage>
</organism>
<dbReference type="KEGG" id="tro:trd_A0583"/>
<evidence type="ECO:0000313" key="2">
    <source>
        <dbReference type="Proteomes" id="UP000000447"/>
    </source>
</evidence>
<keyword evidence="1" id="KW-0614">Plasmid</keyword>
<sequence length="121" mass="13560">METRPSVRTTGLSELIAALWRRGVPVVGWAESREGIVLLADGGASVLIPRARLGERTDLVANALVERLPRRAVLETPVSPELLPQFDQRELAWLLFLRWLRERNQVEPAIPSPERVHPVDG</sequence>
<protein>
    <submittedName>
        <fullName evidence="1">Uncharacterized protein</fullName>
    </submittedName>
</protein>